<dbReference type="PANTHER" id="PTHR38731:SF1">
    <property type="entry name" value="FECR PROTEIN DOMAIN-CONTAINING PROTEIN"/>
    <property type="match status" value="1"/>
</dbReference>
<comment type="caution">
    <text evidence="3">The sequence shown here is derived from an EMBL/GenBank/DDBJ whole genome shotgun (WGS) entry which is preliminary data.</text>
</comment>
<evidence type="ECO:0000259" key="2">
    <source>
        <dbReference type="Pfam" id="PF04773"/>
    </source>
</evidence>
<dbReference type="AlphaFoldDB" id="A0A395JFU3"/>
<proteinExistence type="predicted"/>
<feature type="signal peptide" evidence="1">
    <location>
        <begin position="1"/>
        <end position="23"/>
    </location>
</feature>
<evidence type="ECO:0000313" key="3">
    <source>
        <dbReference type="EMBL" id="RBP47152.1"/>
    </source>
</evidence>
<sequence length="299" mass="31288">MKYLIQTLVALLVLVTASDSVFASTGTVILAKGVVTATGADKVDRVLAKGGAVAEGDMVSTAQKSFAVIRMMDNTKLTLKPGTTIAIGKFSTEEGKEEGCINLVKGGLRTVTGLIGKRKPDAFQVDTPIASIGIRGTDFITRICAGDECLVDEQELGYTIGSDDDFAGRKAVADSINELLPEGLYGSCATGAIAISQCAGQVADFELGKCRFSQPVDCVDVQLKAGNAGYAGMPVLQASATPDMPGVTQKRVSALPSVPLIMERDPYFALSDLSDAELDQIDRFPQSFAPQGQCSVYGG</sequence>
<dbReference type="Pfam" id="PF04773">
    <property type="entry name" value="FecR"/>
    <property type="match status" value="1"/>
</dbReference>
<gene>
    <name evidence="3" type="ORF">DFR28_10924</name>
</gene>
<protein>
    <submittedName>
        <fullName evidence="3">FecR family protein</fullName>
    </submittedName>
</protein>
<feature type="chain" id="PRO_5017216534" evidence="1">
    <location>
        <begin position="24"/>
        <end position="299"/>
    </location>
</feature>
<dbReference type="EMBL" id="QNRT01000009">
    <property type="protein sequence ID" value="RBP47152.1"/>
    <property type="molecule type" value="Genomic_DNA"/>
</dbReference>
<evidence type="ECO:0000313" key="4">
    <source>
        <dbReference type="Proteomes" id="UP000253083"/>
    </source>
</evidence>
<dbReference type="OrthoDB" id="7028389at2"/>
<dbReference type="RefSeq" id="WP_113955874.1">
    <property type="nucleotide sequence ID" value="NZ_QNRT01000009.1"/>
</dbReference>
<dbReference type="InterPro" id="IPR006860">
    <property type="entry name" value="FecR"/>
</dbReference>
<feature type="domain" description="FecR protein" evidence="2">
    <location>
        <begin position="58"/>
        <end position="143"/>
    </location>
</feature>
<dbReference type="PANTHER" id="PTHR38731">
    <property type="entry name" value="LIPL45-RELATED LIPOPROTEIN-RELATED"/>
    <property type="match status" value="1"/>
</dbReference>
<keyword evidence="1" id="KW-0732">Signal</keyword>
<keyword evidence="4" id="KW-1185">Reference proteome</keyword>
<organism evidence="3 4">
    <name type="scientific">Arenicella xantha</name>
    <dbReference type="NCBI Taxonomy" id="644221"/>
    <lineage>
        <taxon>Bacteria</taxon>
        <taxon>Pseudomonadati</taxon>
        <taxon>Pseudomonadota</taxon>
        <taxon>Gammaproteobacteria</taxon>
        <taxon>Arenicellales</taxon>
        <taxon>Arenicellaceae</taxon>
        <taxon>Arenicella</taxon>
    </lineage>
</organism>
<name>A0A395JFU3_9GAMM</name>
<dbReference type="Proteomes" id="UP000253083">
    <property type="component" value="Unassembled WGS sequence"/>
</dbReference>
<evidence type="ECO:0000256" key="1">
    <source>
        <dbReference type="SAM" id="SignalP"/>
    </source>
</evidence>
<reference evidence="3 4" key="1">
    <citation type="submission" date="2018-06" db="EMBL/GenBank/DDBJ databases">
        <title>Genomic Encyclopedia of Type Strains, Phase IV (KMG-IV): sequencing the most valuable type-strain genomes for metagenomic binning, comparative biology and taxonomic classification.</title>
        <authorList>
            <person name="Goeker M."/>
        </authorList>
    </citation>
    <scope>NUCLEOTIDE SEQUENCE [LARGE SCALE GENOMIC DNA]</scope>
    <source>
        <strain evidence="3 4">DSM 24032</strain>
    </source>
</reference>
<accession>A0A395JFU3</accession>
<dbReference type="InParanoid" id="A0A395JFU3"/>